<feature type="domain" description="Acyl-CoA thioesterase-like N-terminal HotDog" evidence="2">
    <location>
        <begin position="177"/>
        <end position="253"/>
    </location>
</feature>
<dbReference type="Pfam" id="PF13622">
    <property type="entry name" value="4HBT_3"/>
    <property type="match status" value="1"/>
</dbReference>
<accession>A0A930VD46</accession>
<dbReference type="CDD" id="cd03443">
    <property type="entry name" value="PaaI_thioesterase"/>
    <property type="match status" value="1"/>
</dbReference>
<name>A0A930VD46_9ACTN</name>
<reference evidence="4" key="1">
    <citation type="submission" date="2020-11" db="EMBL/GenBank/DDBJ databases">
        <title>Nocardioides sp. nov., isolated from Soil of Cynanchum wilfordii Hemsley rhizosphere.</title>
        <authorList>
            <person name="Lee J.-S."/>
            <person name="Suh M.K."/>
            <person name="Kim J.-S."/>
        </authorList>
    </citation>
    <scope>NUCLEOTIDE SEQUENCE</scope>
    <source>
        <strain evidence="4">KCTC 19275</strain>
    </source>
</reference>
<dbReference type="InterPro" id="IPR039298">
    <property type="entry name" value="ACOT13"/>
</dbReference>
<dbReference type="InterPro" id="IPR049449">
    <property type="entry name" value="TesB_ACOT8-like_N"/>
</dbReference>
<evidence type="ECO:0000313" key="5">
    <source>
        <dbReference type="Proteomes" id="UP000640489"/>
    </source>
</evidence>
<dbReference type="PANTHER" id="PTHR21660">
    <property type="entry name" value="THIOESTERASE SUPERFAMILY MEMBER-RELATED"/>
    <property type="match status" value="1"/>
</dbReference>
<protein>
    <submittedName>
        <fullName evidence="4">Thioesterase family protein</fullName>
    </submittedName>
</protein>
<keyword evidence="1" id="KW-0378">Hydrolase</keyword>
<keyword evidence="5" id="KW-1185">Reference proteome</keyword>
<dbReference type="Gene3D" id="3.10.129.10">
    <property type="entry name" value="Hotdog Thioesterase"/>
    <property type="match status" value="2"/>
</dbReference>
<dbReference type="AlphaFoldDB" id="A0A930VD46"/>
<evidence type="ECO:0000259" key="3">
    <source>
        <dbReference type="Pfam" id="PF20789"/>
    </source>
</evidence>
<dbReference type="PANTHER" id="PTHR21660:SF1">
    <property type="entry name" value="ACYL-COENZYME A THIOESTERASE 13"/>
    <property type="match status" value="1"/>
</dbReference>
<proteinExistence type="predicted"/>
<evidence type="ECO:0000259" key="2">
    <source>
        <dbReference type="Pfam" id="PF13622"/>
    </source>
</evidence>
<sequence>MSTTPERRVVLPVVHTGPEALLRMGELSVEGEVFRGSMPVGPWLAVERRTPAGALAVLVDDLLGYAITADLPSGRWSVSTEITLDVLRTLPTTGRLLADGKLVASDAQGGFASGTVRDESGKRLAVCTQRGRFVRAPKGLVEEGAWGGPPRPGDLERLLSLRDGVTMPTTDVLANEGDNLHGGISMFAADIVAGALAPGLVTSSIHIVYTRAIPIGVPVTWRAAVRHPGRSLAVVDVDGVVDDQVCTTARVVLHPPAPAG</sequence>
<feature type="domain" description="Acyl-CoA thioesterase-like C-terminal" evidence="3">
    <location>
        <begin position="47"/>
        <end position="131"/>
    </location>
</feature>
<dbReference type="InterPro" id="IPR049450">
    <property type="entry name" value="ACOT8-like_C"/>
</dbReference>
<comment type="caution">
    <text evidence="4">The sequence shown here is derived from an EMBL/GenBank/DDBJ whole genome shotgun (WGS) entry which is preliminary data.</text>
</comment>
<dbReference type="SUPFAM" id="SSF54637">
    <property type="entry name" value="Thioesterase/thiol ester dehydrase-isomerase"/>
    <property type="match status" value="2"/>
</dbReference>
<dbReference type="InterPro" id="IPR029069">
    <property type="entry name" value="HotDog_dom_sf"/>
</dbReference>
<dbReference type="RefSeq" id="WP_194705528.1">
    <property type="nucleotide sequence ID" value="NZ_JADKPN010000001.1"/>
</dbReference>
<dbReference type="Proteomes" id="UP000640489">
    <property type="component" value="Unassembled WGS sequence"/>
</dbReference>
<dbReference type="GO" id="GO:0047617">
    <property type="term" value="F:fatty acyl-CoA hydrolase activity"/>
    <property type="evidence" value="ECO:0007669"/>
    <property type="project" value="InterPro"/>
</dbReference>
<dbReference type="EMBL" id="JADKPN010000001">
    <property type="protein sequence ID" value="MBF4762412.1"/>
    <property type="molecule type" value="Genomic_DNA"/>
</dbReference>
<evidence type="ECO:0000256" key="1">
    <source>
        <dbReference type="ARBA" id="ARBA00022801"/>
    </source>
</evidence>
<dbReference type="Pfam" id="PF20789">
    <property type="entry name" value="4HBT_3C"/>
    <property type="match status" value="1"/>
</dbReference>
<organism evidence="4 5">
    <name type="scientific">Nocardioides islandensis</name>
    <dbReference type="NCBI Taxonomy" id="433663"/>
    <lineage>
        <taxon>Bacteria</taxon>
        <taxon>Bacillati</taxon>
        <taxon>Actinomycetota</taxon>
        <taxon>Actinomycetes</taxon>
        <taxon>Propionibacteriales</taxon>
        <taxon>Nocardioidaceae</taxon>
        <taxon>Nocardioides</taxon>
    </lineage>
</organism>
<gene>
    <name evidence="4" type="ORF">ISU07_04690</name>
</gene>
<evidence type="ECO:0000313" key="4">
    <source>
        <dbReference type="EMBL" id="MBF4762412.1"/>
    </source>
</evidence>